<reference evidence="1 2" key="1">
    <citation type="journal article" date="2019" name="Commun. Biol.">
        <title>The bagworm genome reveals a unique fibroin gene that provides high tensile strength.</title>
        <authorList>
            <person name="Kono N."/>
            <person name="Nakamura H."/>
            <person name="Ohtoshi R."/>
            <person name="Tomita M."/>
            <person name="Numata K."/>
            <person name="Arakawa K."/>
        </authorList>
    </citation>
    <scope>NUCLEOTIDE SEQUENCE [LARGE SCALE GENOMIC DNA]</scope>
</reference>
<protein>
    <submittedName>
        <fullName evidence="1">Uncharacterized protein</fullName>
    </submittedName>
</protein>
<gene>
    <name evidence="1" type="ORF">EVAR_19426_1</name>
</gene>
<proteinExistence type="predicted"/>
<dbReference type="EMBL" id="BGZK01000080">
    <property type="protein sequence ID" value="GBP16637.1"/>
    <property type="molecule type" value="Genomic_DNA"/>
</dbReference>
<name>A0A4C1TRN0_EUMVA</name>
<dbReference type="Proteomes" id="UP000299102">
    <property type="component" value="Unassembled WGS sequence"/>
</dbReference>
<sequence length="130" mass="14678">MRVTARPTWLQLENWPVRSVKYYTTLSQDRYKRKVADCPVLFSPVKSSILFGSAPRAASSLCALPTNKMIHLRDVSDQLTVCRARPIIYVTCRKTPLCATLTRTDKKSFRYRCTMQADNETDGGNVAATS</sequence>
<keyword evidence="2" id="KW-1185">Reference proteome</keyword>
<comment type="caution">
    <text evidence="1">The sequence shown here is derived from an EMBL/GenBank/DDBJ whole genome shotgun (WGS) entry which is preliminary data.</text>
</comment>
<evidence type="ECO:0000313" key="1">
    <source>
        <dbReference type="EMBL" id="GBP16637.1"/>
    </source>
</evidence>
<dbReference type="AlphaFoldDB" id="A0A4C1TRN0"/>
<evidence type="ECO:0000313" key="2">
    <source>
        <dbReference type="Proteomes" id="UP000299102"/>
    </source>
</evidence>
<organism evidence="1 2">
    <name type="scientific">Eumeta variegata</name>
    <name type="common">Bagworm moth</name>
    <name type="synonym">Eumeta japonica</name>
    <dbReference type="NCBI Taxonomy" id="151549"/>
    <lineage>
        <taxon>Eukaryota</taxon>
        <taxon>Metazoa</taxon>
        <taxon>Ecdysozoa</taxon>
        <taxon>Arthropoda</taxon>
        <taxon>Hexapoda</taxon>
        <taxon>Insecta</taxon>
        <taxon>Pterygota</taxon>
        <taxon>Neoptera</taxon>
        <taxon>Endopterygota</taxon>
        <taxon>Lepidoptera</taxon>
        <taxon>Glossata</taxon>
        <taxon>Ditrysia</taxon>
        <taxon>Tineoidea</taxon>
        <taxon>Psychidae</taxon>
        <taxon>Oiketicinae</taxon>
        <taxon>Eumeta</taxon>
    </lineage>
</organism>
<accession>A0A4C1TRN0</accession>